<gene>
    <name evidence="1" type="ORF">GLX28_08465</name>
</gene>
<evidence type="ECO:0008006" key="3">
    <source>
        <dbReference type="Google" id="ProtNLM"/>
    </source>
</evidence>
<reference evidence="1 2" key="1">
    <citation type="submission" date="2019-11" db="EMBL/GenBank/DDBJ databases">
        <title>Genome sequence of Deinococcus xianganensis Y35, AI-2 producing algicidal bacterium, isolated from lake water.</title>
        <authorList>
            <person name="Li Y."/>
        </authorList>
    </citation>
    <scope>NUCLEOTIDE SEQUENCE [LARGE SCALE GENOMIC DNA]</scope>
    <source>
        <strain evidence="1 2">Y35</strain>
    </source>
</reference>
<keyword evidence="2" id="KW-1185">Reference proteome</keyword>
<accession>A0A6I4YQ53</accession>
<dbReference type="RefSeq" id="WP_160978531.1">
    <property type="nucleotide sequence ID" value="NZ_WVHK01000024.1"/>
</dbReference>
<sequence>MLLDDLHPVWTYEFIPELQSGPYKRPLTLDDLECLAAFQTVPSDYLALYVEFGSVQFNAEDGYNFDLLTPIDAYDYHFAQGRTEYLPGLFPMTGGASARTLYFGSIDGRTGAYLFEPGVSRASDGIYIAPSLFDILFRGQGVDVMKAN</sequence>
<evidence type="ECO:0000313" key="2">
    <source>
        <dbReference type="Proteomes" id="UP000430519"/>
    </source>
</evidence>
<evidence type="ECO:0000313" key="1">
    <source>
        <dbReference type="EMBL" id="MXV19665.1"/>
    </source>
</evidence>
<comment type="caution">
    <text evidence="1">The sequence shown here is derived from an EMBL/GenBank/DDBJ whole genome shotgun (WGS) entry which is preliminary data.</text>
</comment>
<dbReference type="EMBL" id="WVHK01000024">
    <property type="protein sequence ID" value="MXV19665.1"/>
    <property type="molecule type" value="Genomic_DNA"/>
</dbReference>
<dbReference type="AlphaFoldDB" id="A0A6I4YQ53"/>
<organism evidence="1 2">
    <name type="scientific">Deinococcus xianganensis</name>
    <dbReference type="NCBI Taxonomy" id="1507289"/>
    <lineage>
        <taxon>Bacteria</taxon>
        <taxon>Thermotogati</taxon>
        <taxon>Deinococcota</taxon>
        <taxon>Deinococci</taxon>
        <taxon>Deinococcales</taxon>
        <taxon>Deinococcaceae</taxon>
        <taxon>Deinococcus</taxon>
    </lineage>
</organism>
<proteinExistence type="predicted"/>
<dbReference type="Proteomes" id="UP000430519">
    <property type="component" value="Unassembled WGS sequence"/>
</dbReference>
<name>A0A6I4YQ53_9DEIO</name>
<protein>
    <recommendedName>
        <fullName evidence="3">SMI1/KNR4 family protein</fullName>
    </recommendedName>
</protein>